<feature type="transmembrane region" description="Helical" evidence="1">
    <location>
        <begin position="95"/>
        <end position="116"/>
    </location>
</feature>
<dbReference type="EMBL" id="JASJUT010000001">
    <property type="protein sequence ID" value="MDK2594066.1"/>
    <property type="molecule type" value="Genomic_DNA"/>
</dbReference>
<feature type="transmembrane region" description="Helical" evidence="1">
    <location>
        <begin position="61"/>
        <end position="83"/>
    </location>
</feature>
<feature type="transmembrane region" description="Helical" evidence="1">
    <location>
        <begin position="6"/>
        <end position="25"/>
    </location>
</feature>
<evidence type="ECO:0000313" key="2">
    <source>
        <dbReference type="EMBL" id="MDK2594066.1"/>
    </source>
</evidence>
<organism evidence="2 3">
    <name type="scientific">Pseudoalteromonas obscura</name>
    <dbReference type="NCBI Taxonomy" id="3048491"/>
    <lineage>
        <taxon>Bacteria</taxon>
        <taxon>Pseudomonadati</taxon>
        <taxon>Pseudomonadota</taxon>
        <taxon>Gammaproteobacteria</taxon>
        <taxon>Alteromonadales</taxon>
        <taxon>Pseudoalteromonadaceae</taxon>
        <taxon>Pseudoalteromonas</taxon>
    </lineage>
</organism>
<dbReference type="Proteomes" id="UP001231915">
    <property type="component" value="Unassembled WGS sequence"/>
</dbReference>
<evidence type="ECO:0000256" key="1">
    <source>
        <dbReference type="SAM" id="Phobius"/>
    </source>
</evidence>
<accession>A0ABT7EGB8</accession>
<name>A0ABT7EGB8_9GAMM</name>
<keyword evidence="1" id="KW-0812">Transmembrane</keyword>
<proteinExistence type="predicted"/>
<keyword evidence="3" id="KW-1185">Reference proteome</keyword>
<dbReference type="Pfam" id="PF10067">
    <property type="entry name" value="DUF2306"/>
    <property type="match status" value="1"/>
</dbReference>
<dbReference type="InterPro" id="IPR018750">
    <property type="entry name" value="DUF2306_membrane"/>
</dbReference>
<protein>
    <submittedName>
        <fullName evidence="2">DUF2306 domain-containing protein</fullName>
    </submittedName>
</protein>
<feature type="transmembrane region" description="Helical" evidence="1">
    <location>
        <begin position="37"/>
        <end position="55"/>
    </location>
</feature>
<comment type="caution">
    <text evidence="2">The sequence shown here is derived from an EMBL/GenBank/DDBJ whole genome shotgun (WGS) entry which is preliminary data.</text>
</comment>
<keyword evidence="1" id="KW-0472">Membrane</keyword>
<gene>
    <name evidence="2" type="ORF">QNM18_03150</name>
</gene>
<sequence length="121" mass="13237">MDIALPTLIHLFVVIPAIFLGLLNLAMKKGTRIHKLIGRLWAVLMLITAFSSFFIQPTGSLTWLHLFAILIIVSVVAGTHAIYKGNRRVHIDCMCGAYIGTVISAVVAASIPGRLLHTMLF</sequence>
<reference evidence="2 3" key="1">
    <citation type="submission" date="2023-05" db="EMBL/GenBank/DDBJ databases">
        <title>Pseudoalteromonas ardens sp. nov., Pseudoalteromonas obscura sp. nov., and Pseudoalteromonas umbrosa sp. nov., isolated from the coral Montipora capitata.</title>
        <authorList>
            <person name="Thomas E.M."/>
            <person name="Smith E.M."/>
            <person name="Papke E."/>
            <person name="Shlafstein M.D."/>
            <person name="Oline D.K."/>
            <person name="Videau P."/>
            <person name="Saw J.H."/>
            <person name="Strangman W.K."/>
            <person name="Ushijima B."/>
        </authorList>
    </citation>
    <scope>NUCLEOTIDE SEQUENCE [LARGE SCALE GENOMIC DNA]</scope>
    <source>
        <strain evidence="2 3">P94</strain>
    </source>
</reference>
<keyword evidence="1" id="KW-1133">Transmembrane helix</keyword>
<evidence type="ECO:0000313" key="3">
    <source>
        <dbReference type="Proteomes" id="UP001231915"/>
    </source>
</evidence>
<dbReference type="RefSeq" id="WP_211009219.1">
    <property type="nucleotide sequence ID" value="NZ_JASJUT010000001.1"/>
</dbReference>